<comment type="caution">
    <text evidence="5">The sequence shown here is derived from an EMBL/GenBank/DDBJ whole genome shotgun (WGS) entry which is preliminary data.</text>
</comment>
<feature type="compositionally biased region" description="Basic and acidic residues" evidence="3">
    <location>
        <begin position="99"/>
        <end position="113"/>
    </location>
</feature>
<sequence length="150" mass="17095">MDDFDSNTTDEDLSLPKATVKKLIDEMMDKDISIAKETRDLISDCCVEFIHLLASEANEICEKEAKKTIAGDHVLSALKSLGFEEYLEEVQEVNLEHSQQQKEREKRNAKMKDSGMSNEELLKSQEELFAQAKLRLQQQNVNTSGEQPFV</sequence>
<dbReference type="PRINTS" id="PR00615">
    <property type="entry name" value="CCAATSUBUNTA"/>
</dbReference>
<dbReference type="PANTHER" id="PTHR46138:SF1">
    <property type="entry name" value="PROTEIN DR1"/>
    <property type="match status" value="1"/>
</dbReference>
<reference evidence="5" key="1">
    <citation type="submission" date="2020-05" db="EMBL/GenBank/DDBJ databases">
        <title>Phylogenomic resolution of chytrid fungi.</title>
        <authorList>
            <person name="Stajich J.E."/>
            <person name="Amses K."/>
            <person name="Simmons R."/>
            <person name="Seto K."/>
            <person name="Myers J."/>
            <person name="Bonds A."/>
            <person name="Quandt C.A."/>
            <person name="Barry K."/>
            <person name="Liu P."/>
            <person name="Grigoriev I."/>
            <person name="Longcore J.E."/>
            <person name="James T.Y."/>
        </authorList>
    </citation>
    <scope>NUCLEOTIDE SEQUENCE</scope>
    <source>
        <strain evidence="5">JEL0476</strain>
    </source>
</reference>
<dbReference type="InterPro" id="IPR042225">
    <property type="entry name" value="Ncb2"/>
</dbReference>
<evidence type="ECO:0000313" key="5">
    <source>
        <dbReference type="EMBL" id="KAJ3224648.1"/>
    </source>
</evidence>
<feature type="region of interest" description="Disordered" evidence="3">
    <location>
        <begin position="94"/>
        <end position="118"/>
    </location>
</feature>
<dbReference type="GO" id="GO:0000122">
    <property type="term" value="P:negative regulation of transcription by RNA polymerase II"/>
    <property type="evidence" value="ECO:0007669"/>
    <property type="project" value="InterPro"/>
</dbReference>
<proteinExistence type="predicted"/>
<dbReference type="AlphaFoldDB" id="A0AAD5U839"/>
<protein>
    <submittedName>
        <fullName evidence="5">Negative cofactor 2 transcription regulator complex subunit ncb2</fullName>
    </submittedName>
</protein>
<gene>
    <name evidence="5" type="primary">NCB2</name>
    <name evidence="5" type="ORF">HK099_008125</name>
</gene>
<name>A0AAD5U839_9FUNG</name>
<dbReference type="Proteomes" id="UP001211065">
    <property type="component" value="Unassembled WGS sequence"/>
</dbReference>
<dbReference type="PANTHER" id="PTHR46138">
    <property type="entry name" value="PROTEIN DR1"/>
    <property type="match status" value="1"/>
</dbReference>
<evidence type="ECO:0000259" key="4">
    <source>
        <dbReference type="Pfam" id="PF00808"/>
    </source>
</evidence>
<dbReference type="GO" id="GO:0017025">
    <property type="term" value="F:TBP-class protein binding"/>
    <property type="evidence" value="ECO:0007669"/>
    <property type="project" value="TreeGrafter"/>
</dbReference>
<keyword evidence="2" id="KW-0539">Nucleus</keyword>
<dbReference type="GO" id="GO:0017054">
    <property type="term" value="C:negative cofactor 2 complex"/>
    <property type="evidence" value="ECO:0007669"/>
    <property type="project" value="InterPro"/>
</dbReference>
<dbReference type="EMBL" id="JADGJW010000086">
    <property type="protein sequence ID" value="KAJ3224648.1"/>
    <property type="molecule type" value="Genomic_DNA"/>
</dbReference>
<evidence type="ECO:0000313" key="6">
    <source>
        <dbReference type="Proteomes" id="UP001211065"/>
    </source>
</evidence>
<evidence type="ECO:0000256" key="1">
    <source>
        <dbReference type="ARBA" id="ARBA00004123"/>
    </source>
</evidence>
<dbReference type="CDD" id="cd22905">
    <property type="entry name" value="HFD_Dr1"/>
    <property type="match status" value="1"/>
</dbReference>
<feature type="domain" description="Transcription factor CBF/NF-Y/archaeal histone" evidence="4">
    <location>
        <begin position="14"/>
        <end position="78"/>
    </location>
</feature>
<dbReference type="FunFam" id="1.10.20.10:FF:000019">
    <property type="entry name" value="Negative cofactor 2 beta"/>
    <property type="match status" value="1"/>
</dbReference>
<dbReference type="GO" id="GO:0051123">
    <property type="term" value="P:RNA polymerase II preinitiation complex assembly"/>
    <property type="evidence" value="ECO:0007669"/>
    <property type="project" value="TreeGrafter"/>
</dbReference>
<dbReference type="SUPFAM" id="SSF47113">
    <property type="entry name" value="Histone-fold"/>
    <property type="match status" value="1"/>
</dbReference>
<comment type="subcellular location">
    <subcellularLocation>
        <location evidence="1">Nucleus</location>
    </subcellularLocation>
</comment>
<evidence type="ECO:0000256" key="3">
    <source>
        <dbReference type="SAM" id="MobiDB-lite"/>
    </source>
</evidence>
<dbReference type="GO" id="GO:0016251">
    <property type="term" value="F:RNA polymerase II general transcription initiation factor activity"/>
    <property type="evidence" value="ECO:0007669"/>
    <property type="project" value="TreeGrafter"/>
</dbReference>
<dbReference type="Gene3D" id="1.10.20.10">
    <property type="entry name" value="Histone, subunit A"/>
    <property type="match status" value="1"/>
</dbReference>
<dbReference type="InterPro" id="IPR009072">
    <property type="entry name" value="Histone-fold"/>
</dbReference>
<evidence type="ECO:0000256" key="2">
    <source>
        <dbReference type="ARBA" id="ARBA00023242"/>
    </source>
</evidence>
<keyword evidence="6" id="KW-1185">Reference proteome</keyword>
<dbReference type="GO" id="GO:0046982">
    <property type="term" value="F:protein heterodimerization activity"/>
    <property type="evidence" value="ECO:0007669"/>
    <property type="project" value="InterPro"/>
</dbReference>
<dbReference type="InterPro" id="IPR003958">
    <property type="entry name" value="CBFA_NFYB_domain"/>
</dbReference>
<organism evidence="5 6">
    <name type="scientific">Clydaea vesicula</name>
    <dbReference type="NCBI Taxonomy" id="447962"/>
    <lineage>
        <taxon>Eukaryota</taxon>
        <taxon>Fungi</taxon>
        <taxon>Fungi incertae sedis</taxon>
        <taxon>Chytridiomycota</taxon>
        <taxon>Chytridiomycota incertae sedis</taxon>
        <taxon>Chytridiomycetes</taxon>
        <taxon>Lobulomycetales</taxon>
        <taxon>Lobulomycetaceae</taxon>
        <taxon>Clydaea</taxon>
    </lineage>
</organism>
<dbReference type="Pfam" id="PF00808">
    <property type="entry name" value="CBFD_NFYB_HMF"/>
    <property type="match status" value="1"/>
</dbReference>
<accession>A0AAD5U839</accession>